<evidence type="ECO:0000313" key="3">
    <source>
        <dbReference type="EMBL" id="JAT87728.1"/>
    </source>
</evidence>
<protein>
    <submittedName>
        <fullName evidence="3">Uncharacterized protein</fullName>
    </submittedName>
</protein>
<dbReference type="AlphaFoldDB" id="A0A1E1WLA5"/>
<name>A0A1E1WLA5_PECGO</name>
<dbReference type="OrthoDB" id="6133475at2759"/>
<evidence type="ECO:0000256" key="1">
    <source>
        <dbReference type="SAM" id="Coils"/>
    </source>
</evidence>
<feature type="non-terminal residue" evidence="3">
    <location>
        <position position="1"/>
    </location>
</feature>
<evidence type="ECO:0000256" key="2">
    <source>
        <dbReference type="SAM" id="MobiDB-lite"/>
    </source>
</evidence>
<feature type="compositionally biased region" description="Basic residues" evidence="2">
    <location>
        <begin position="1"/>
        <end position="19"/>
    </location>
</feature>
<accession>A0A1E1WLA5</accession>
<feature type="coiled-coil region" evidence="1">
    <location>
        <begin position="59"/>
        <end position="86"/>
    </location>
</feature>
<proteinExistence type="predicted"/>
<dbReference type="EMBL" id="GDQN01003326">
    <property type="protein sequence ID" value="JAT87728.1"/>
    <property type="molecule type" value="Transcribed_RNA"/>
</dbReference>
<reference evidence="3" key="1">
    <citation type="submission" date="2015-09" db="EMBL/GenBank/DDBJ databases">
        <title>De novo assembly of Pectinophora gossypiella (Pink Bollworm) gut transcriptome.</title>
        <authorList>
            <person name="Tassone E.E."/>
        </authorList>
    </citation>
    <scope>NUCLEOTIDE SEQUENCE</scope>
</reference>
<sequence>SMYVRSKKRSRPAPRRRLTRPFPGYHWNRRDPEGSYRYNEQLLRSGRLMLSPQQVKGHLARLQHMRDKQLARHKRLRNRADFLENSRPALAQTHARTYTVDNNISALHPKTIVEEFDMPMPSPVVPVVRANRAAFVG</sequence>
<organism evidence="3">
    <name type="scientific">Pectinophora gossypiella</name>
    <name type="common">Cotton pink bollworm</name>
    <name type="synonym">Depressaria gossypiella</name>
    <dbReference type="NCBI Taxonomy" id="13191"/>
    <lineage>
        <taxon>Eukaryota</taxon>
        <taxon>Metazoa</taxon>
        <taxon>Ecdysozoa</taxon>
        <taxon>Arthropoda</taxon>
        <taxon>Hexapoda</taxon>
        <taxon>Insecta</taxon>
        <taxon>Pterygota</taxon>
        <taxon>Neoptera</taxon>
        <taxon>Endopterygota</taxon>
        <taxon>Lepidoptera</taxon>
        <taxon>Glossata</taxon>
        <taxon>Ditrysia</taxon>
        <taxon>Gelechioidea</taxon>
        <taxon>Gelechiidae</taxon>
        <taxon>Apatetrinae</taxon>
        <taxon>Pectinophora</taxon>
    </lineage>
</organism>
<keyword evidence="1" id="KW-0175">Coiled coil</keyword>
<feature type="region of interest" description="Disordered" evidence="2">
    <location>
        <begin position="1"/>
        <end position="26"/>
    </location>
</feature>
<gene>
    <name evidence="3" type="ORF">g.12818</name>
</gene>